<dbReference type="Pfam" id="PF12030">
    <property type="entry name" value="DUF3517"/>
    <property type="match status" value="1"/>
</dbReference>
<dbReference type="GO" id="GO:0016407">
    <property type="term" value="F:acetyltransferase activity"/>
    <property type="evidence" value="ECO:0007669"/>
    <property type="project" value="InterPro"/>
</dbReference>
<dbReference type="SMART" id="SM01266">
    <property type="entry name" value="Mac"/>
    <property type="match status" value="1"/>
</dbReference>
<feature type="transmembrane region" description="Helical" evidence="4">
    <location>
        <begin position="250"/>
        <end position="276"/>
    </location>
</feature>
<evidence type="ECO:0000259" key="5">
    <source>
        <dbReference type="PROSITE" id="PS50235"/>
    </source>
</evidence>
<feature type="domain" description="USP" evidence="5">
    <location>
        <begin position="1899"/>
        <end position="2225"/>
    </location>
</feature>
<keyword evidence="4" id="KW-0472">Membrane</keyword>
<dbReference type="InterPro" id="IPR018200">
    <property type="entry name" value="USP_CS"/>
</dbReference>
<dbReference type="GO" id="GO:0004843">
    <property type="term" value="F:cysteine-type deubiquitinase activity"/>
    <property type="evidence" value="ECO:0007669"/>
    <property type="project" value="InterPro"/>
</dbReference>
<feature type="compositionally biased region" description="Polar residues" evidence="3">
    <location>
        <begin position="376"/>
        <end position="386"/>
    </location>
</feature>
<dbReference type="CDD" id="cd03357">
    <property type="entry name" value="LbH_MAT_GAT"/>
    <property type="match status" value="1"/>
</dbReference>
<dbReference type="EMBL" id="CAJVNV010000543">
    <property type="protein sequence ID" value="CAG8227909.1"/>
    <property type="molecule type" value="Genomic_DNA"/>
</dbReference>
<dbReference type="Proteomes" id="UP001153461">
    <property type="component" value="Unassembled WGS sequence"/>
</dbReference>
<gene>
    <name evidence="6" type="ORF">PNAL_LOCUS8189</name>
</gene>
<feature type="region of interest" description="Disordered" evidence="3">
    <location>
        <begin position="1338"/>
        <end position="1357"/>
    </location>
</feature>
<accession>A0A9W4MYX2</accession>
<name>A0A9W4MYX2_PENNA</name>
<dbReference type="InterPro" id="IPR001394">
    <property type="entry name" value="Peptidase_C19_UCH"/>
</dbReference>
<dbReference type="InterPro" id="IPR001451">
    <property type="entry name" value="Hexapep"/>
</dbReference>
<dbReference type="PROSITE" id="PS00101">
    <property type="entry name" value="HEXAPEP_TRANSFERASES"/>
    <property type="match status" value="1"/>
</dbReference>
<dbReference type="InterPro" id="IPR018357">
    <property type="entry name" value="Hexapep_transf_CS"/>
</dbReference>
<comment type="caution">
    <text evidence="6">The sequence shown here is derived from an EMBL/GenBank/DDBJ whole genome shotgun (WGS) entry which is preliminary data.</text>
</comment>
<evidence type="ECO:0000256" key="3">
    <source>
        <dbReference type="SAM" id="MobiDB-lite"/>
    </source>
</evidence>
<protein>
    <recommendedName>
        <fullName evidence="5">USP domain-containing protein</fullName>
    </recommendedName>
</protein>
<dbReference type="FunFam" id="3.90.70.10:FF:000136">
    <property type="entry name" value="Ubiquitin C-terminal hydrolase, putative"/>
    <property type="match status" value="1"/>
</dbReference>
<dbReference type="Gene3D" id="3.90.70.10">
    <property type="entry name" value="Cysteine proteinases"/>
    <property type="match status" value="1"/>
</dbReference>
<dbReference type="PANTHER" id="PTHR24006">
    <property type="entry name" value="UBIQUITIN CARBOXYL-TERMINAL HYDROLASE"/>
    <property type="match status" value="1"/>
</dbReference>
<proteinExistence type="inferred from homology"/>
<dbReference type="InterPro" id="IPR028889">
    <property type="entry name" value="USP"/>
</dbReference>
<dbReference type="GO" id="GO:0005829">
    <property type="term" value="C:cytosol"/>
    <property type="evidence" value="ECO:0007669"/>
    <property type="project" value="TreeGrafter"/>
</dbReference>
<feature type="compositionally biased region" description="Polar residues" evidence="3">
    <location>
        <begin position="346"/>
        <end position="361"/>
    </location>
</feature>
<dbReference type="SUPFAM" id="SSF51161">
    <property type="entry name" value="Trimeric LpxA-like enzymes"/>
    <property type="match status" value="1"/>
</dbReference>
<sequence length="2854" mass="322449">MSQPTEKEKMLRGELYRAFTPELNAARSRCKWACNRFNKSDEVPRRRLVEMWRDIADDKTPLPPKLDDPAADEALFEDEPWVESPIHIDYGFNVKLGEGVFVNFNCVFIDTCPITVGAHTLFGPNVSLFSGTHPLDPALRNGTKGPETGKPIVIGEDCWLGGNVTVLPGVTIGRGATIGAGSVVTKDVPAFHVAAGNPAKIIRQIETTMKELLVSLLKGRSSCSSVLLFILSTEQRHWSWRVPRKKAVDLFIFFLTTFQGLLFFHSILFLELTFLFNLHSYITFISRVSTILDLLRAENDMAVPPPDSSYTPPQTTLIEESSFISDSMEDLDPQATRKRPRLDSGSRVSPTLSLDGTSRTASIAPASDMDEAPDSGNPNKVTINTKSPSSAMAPSLPPSDRDLSGSELEPLPDTNTAPNPISVSSSPSSPRSPEIEVAEPEDINQDPNTSNWKSLGQAVWDQDEPEVIEIQDVPPLSETFPKVHTEMTPRENFKALGDMLEHGNMGLHSTRPSQILIQRIGHPREGTALVTIQQWLHVCTRDLGRLTIEEFAADIDFWEYLPSVLDRLLRRQHDLQLDGIEDLPGFFEQYFLDYARIVLHLVRLDTGLISAVGEDDEDVGMPPSTCRRYLHSFPWMFHGDQIPFLRVLENQSRTGTIDLSARLKAQVSAPPFDAPGVLVQYALQLLALIPKCPQVIIMLSSPLVNILALFDRDTETDQNGGSDSPVDLSIDSTSLQPFYEVVRRTDKAYNTLVEKKSQLATSELSDSLLSPIFRSYRFLCFGYSEYLLQLAQELSVLVPEEADAEQAALCVIWTWKFGTLKKQIMEGRMELRVHGVEMMQSDLVSIWGQNVSQNRDGIESPFLKYLVEYLRENKILDYLVGIDSHPQLISRSSNIFGFLIVTSKYTDHDTDVIWKTVTESQDDRTVCEVMSMLARTFAMHQSRSKALLYVCSKLLEFPLDRFDSRIIDFCEQLVPRMRDRDYRNMSGEEHIDSIPLKLCIRLIRESSGAKDLPLEQKELMQGFGSEQLGHFIKAGLNETDMAETYECCIQDIGEMNQCTAGSIQVLNALVPRDDARELWKLATDYDLTRLVIVELHHLVTQDHAKLEDPSSKHGFSSRVEILRRLIDLAPETITPDLGNTLWKEIFMSENLASEERQTIWKMMVDLTNRTTKENPFLERCIREYLPDVLPRDYSREVLWFAQQSVHYEIRIQSPPIVGENEVISIPGMDQIWNFILTAPPQTIEAEAVKFAIDSYLDHGIVRRSPRSAIDATHIALVDRCVDQLKSAAVALKPSYNATTNGDVSMDIDSSNSVTGTDELMFSRSLQFLRQLLHGLRTRPQYSSPRGSPPTLPERPLKGEPIEFRYQCFNGASMSEIDSKRIGGLSTAAELVEMLVQLSRFSKFTAILGGQKIELLQDPEALVKDLKLSSGLLILRKAPDAHEITWAGRRQSLTAVDNEVLKHFDELYDMLDLKDDLARQIIDFLVVFPPQARALELVRSNSNTEKDMFPLQRPFKALYSLNTLSMCLHEEAAEMSPDQGFVFHSNRVLVAFLTSDELFSSLSDNSITTVLATRAIECILLAISVYRPTDDESVLIADPISLVRRVLDLLEIARACPADPPAGTCAQNLICSSFAVLVECSLRDPNVWNVVKQHAQFDCLILSLLLEEKRKPIRTDILERLKIICGPLKPFKRSVNKPDTESPTVENPNRIDMLATLWSSFLQVIPKTVEHVPQSEEFFNAALWMFRAVAQKSPQDLIFNEYLQQWSAIMLTHQTEEFVGREPADNLIIGFSALLEWCLELANAAGITLDTSNIAEEIFNKYLFPDLSPDTVEQAVPQVPVMHSHTRSSLYNLVSLLCKQNDGTYCQVLELLNTNVPRDSPYLDYGFNRSLMLRSPEGYAGLKNLSNTCYLNSLMTQLFMNIEFRDFILNLPIADPISQKLLYETQRLFTWMQETWNKSIEPADFVRSILTYDNEEIDVTVQMDVDEFYNLLFDRWETQVLNAEKKKKFRSFYGGQLVQQIKSMECDHISERLEPFSAIQCEIKGKATLEDSLRAYVAGEVMQGDNKYSCTSCGRHVDAVKRACLKDVPDNVIFHLKRFDFDMVHMLRSKINDEFQFPHHIDMTPYTVEHLSDPEQTIAPDIFELVGVLVHTGTAESGHYYSYTLERPSSGGEASWVEFNDSDVSKFDPSTIAGQCFGGPSETMQYMNGPPKNKVWNAYMLFYQRVSTIEKSKEIFKPTKPDLPIHLPVSISTQNYIAMDNEMLVRIYCLLDPQYAYFVGRLLQRWPDMATEDVNKIKAESLTINVGMDTIEQLVTRTKYHQGHQEVYSELVDMINKSPNAAQSVLEWVVNRPTSMYNIMIRTQNPDIRSKGIMLIHYSLKHLHLMSTNQELNEDEQISWRDRFHESIQQIVPMVTALWPDVQSLLRAWDDYFGFLLKLCDYGPEVIQVLLDQGHFAACLEILWIDEDDSKKLRIRYPNYVRLLNKGRQFNYQILLSLCLVFFKHLDLSLRPTPIGLQRRFLNGKFSTSLREMELIKPVEPEGSLSIILKLLRHEDLAGHPTTRAIIGVLLDGEPDAGLLDPIQLTLKNGVRLEPAVQCTPFLEAATTFCQHCPDKGQVIGMIGFIAEGVESIDNSGGQEHIEFFKCLCRGTNERLNMDSAGFTELVLNTISVWAPTLLIDEDEAVRRNMQNILDATIFNEKIVEGNIEDSGQNGEWQTTITPEQRHSIGRRLSTACIERLKSAFLADQICHIDARLLENITPVINCCLDTFYDDSETDQQEVEQANELLSLLKSMSLEVPDDPPSGMLQSLSLLNGPGISSNPIPLESDVASVEEWDANSGIASDSEMGLAGSP</sequence>
<dbReference type="Gene3D" id="2.160.10.10">
    <property type="entry name" value="Hexapeptide repeat proteins"/>
    <property type="match status" value="1"/>
</dbReference>
<dbReference type="GO" id="GO:0016579">
    <property type="term" value="P:protein deubiquitination"/>
    <property type="evidence" value="ECO:0007669"/>
    <property type="project" value="InterPro"/>
</dbReference>
<dbReference type="GO" id="GO:0005634">
    <property type="term" value="C:nucleus"/>
    <property type="evidence" value="ECO:0007669"/>
    <property type="project" value="TreeGrafter"/>
</dbReference>
<dbReference type="InterPro" id="IPR011004">
    <property type="entry name" value="Trimer_LpxA-like_sf"/>
</dbReference>
<dbReference type="Pfam" id="PF00443">
    <property type="entry name" value="UCH"/>
    <property type="match status" value="1"/>
</dbReference>
<evidence type="ECO:0000313" key="6">
    <source>
        <dbReference type="EMBL" id="CAG8227909.1"/>
    </source>
</evidence>
<comment type="similarity">
    <text evidence="1">Belongs to the transferase hexapeptide repeat family.</text>
</comment>
<dbReference type="Pfam" id="PF12464">
    <property type="entry name" value="Mac"/>
    <property type="match status" value="1"/>
</dbReference>
<evidence type="ECO:0000256" key="2">
    <source>
        <dbReference type="ARBA" id="ARBA00022679"/>
    </source>
</evidence>
<reference evidence="6" key="1">
    <citation type="submission" date="2021-07" db="EMBL/GenBank/DDBJ databases">
        <authorList>
            <person name="Branca A.L. A."/>
        </authorList>
    </citation>
    <scope>NUCLEOTIDE SEQUENCE</scope>
</reference>
<feature type="region of interest" description="Disordered" evidence="3">
    <location>
        <begin position="328"/>
        <end position="453"/>
    </location>
</feature>
<dbReference type="InterPro" id="IPR024688">
    <property type="entry name" value="Mac_dom"/>
</dbReference>
<dbReference type="CDD" id="cd02659">
    <property type="entry name" value="peptidase_C19C"/>
    <property type="match status" value="1"/>
</dbReference>
<dbReference type="OrthoDB" id="4493237at2759"/>
<dbReference type="InterPro" id="IPR038765">
    <property type="entry name" value="Papain-like_cys_pep_sf"/>
</dbReference>
<evidence type="ECO:0000256" key="1">
    <source>
        <dbReference type="ARBA" id="ARBA00007274"/>
    </source>
</evidence>
<keyword evidence="2" id="KW-0808">Transferase</keyword>
<keyword evidence="4" id="KW-0812">Transmembrane</keyword>
<dbReference type="InterPro" id="IPR021905">
    <property type="entry name" value="DUF3517"/>
</dbReference>
<keyword evidence="4" id="KW-1133">Transmembrane helix</keyword>
<dbReference type="PANTHER" id="PTHR24006:SF827">
    <property type="entry name" value="UBIQUITIN CARBOXYL-TERMINAL HYDROLASE 34"/>
    <property type="match status" value="1"/>
</dbReference>
<organism evidence="6 7">
    <name type="scientific">Penicillium nalgiovense</name>
    <dbReference type="NCBI Taxonomy" id="60175"/>
    <lineage>
        <taxon>Eukaryota</taxon>
        <taxon>Fungi</taxon>
        <taxon>Dikarya</taxon>
        <taxon>Ascomycota</taxon>
        <taxon>Pezizomycotina</taxon>
        <taxon>Eurotiomycetes</taxon>
        <taxon>Eurotiomycetidae</taxon>
        <taxon>Eurotiales</taxon>
        <taxon>Aspergillaceae</taxon>
        <taxon>Penicillium</taxon>
    </lineage>
</organism>
<feature type="compositionally biased region" description="Low complexity" evidence="3">
    <location>
        <begin position="418"/>
        <end position="432"/>
    </location>
</feature>
<evidence type="ECO:0000256" key="4">
    <source>
        <dbReference type="SAM" id="Phobius"/>
    </source>
</evidence>
<dbReference type="PROSITE" id="PS00973">
    <property type="entry name" value="USP_2"/>
    <property type="match status" value="1"/>
</dbReference>
<dbReference type="PROSITE" id="PS50235">
    <property type="entry name" value="USP_3"/>
    <property type="match status" value="1"/>
</dbReference>
<evidence type="ECO:0000313" key="7">
    <source>
        <dbReference type="Proteomes" id="UP001153461"/>
    </source>
</evidence>
<dbReference type="InterPro" id="IPR050164">
    <property type="entry name" value="Peptidase_C19"/>
</dbReference>
<dbReference type="Pfam" id="PF00132">
    <property type="entry name" value="Hexapep"/>
    <property type="match status" value="1"/>
</dbReference>
<dbReference type="SUPFAM" id="SSF54001">
    <property type="entry name" value="Cysteine proteinases"/>
    <property type="match status" value="1"/>
</dbReference>